<comment type="caution">
    <text evidence="1">The sequence shown here is derived from an EMBL/GenBank/DDBJ whole genome shotgun (WGS) entry which is preliminary data.</text>
</comment>
<dbReference type="AlphaFoldDB" id="A0A6A4STC6"/>
<dbReference type="Proteomes" id="UP000438429">
    <property type="component" value="Unassembled WGS sequence"/>
</dbReference>
<gene>
    <name evidence="1" type="ORF">F2P81_011999</name>
</gene>
<organism evidence="1 2">
    <name type="scientific">Scophthalmus maximus</name>
    <name type="common">Turbot</name>
    <name type="synonym">Psetta maxima</name>
    <dbReference type="NCBI Taxonomy" id="52904"/>
    <lineage>
        <taxon>Eukaryota</taxon>
        <taxon>Metazoa</taxon>
        <taxon>Chordata</taxon>
        <taxon>Craniata</taxon>
        <taxon>Vertebrata</taxon>
        <taxon>Euteleostomi</taxon>
        <taxon>Actinopterygii</taxon>
        <taxon>Neopterygii</taxon>
        <taxon>Teleostei</taxon>
        <taxon>Neoteleostei</taxon>
        <taxon>Acanthomorphata</taxon>
        <taxon>Carangaria</taxon>
        <taxon>Pleuronectiformes</taxon>
        <taxon>Pleuronectoidei</taxon>
        <taxon>Scophthalmidae</taxon>
        <taxon>Scophthalmus</taxon>
    </lineage>
</organism>
<name>A0A6A4STC6_SCOMX</name>
<proteinExistence type="predicted"/>
<evidence type="ECO:0000313" key="2">
    <source>
        <dbReference type="Proteomes" id="UP000438429"/>
    </source>
</evidence>
<sequence length="331" mass="36786">MPPLWDLWHGDDTATPAFLTHTSKVDQTSARAETCSINSEYLLCCGESDVSSVDNSVVDYCAVLIFIAVYLQCHFGPVIDTAHSSPWRLAAASVPVRCFQLIPCVSKLSRAGAVLKMKSRHAVILLAEPNQSKYARPETSFSHLTALSTDFLISALLASAIKSHLKNVKRLILLHKSEKIALDEYEILFGLSVPPPIGSWNSVRVRCAPHIGASVLIQVQLCFYVQDVPEPHHRGCLWIHSLTNAVIKQHQYGDVGENLRGRFSLSTDIFRGIIRRKVLKGDFFLTLALQIQLNHNDLKLNITCSTCCHGDPTRDEPQTMHGWMSQSVVSF</sequence>
<protein>
    <submittedName>
        <fullName evidence="1">Uncharacterized protein</fullName>
    </submittedName>
</protein>
<dbReference type="EMBL" id="VEVO01000010">
    <property type="protein sequence ID" value="KAF0036687.1"/>
    <property type="molecule type" value="Genomic_DNA"/>
</dbReference>
<accession>A0A6A4STC6</accession>
<reference evidence="1 2" key="1">
    <citation type="submission" date="2019-06" db="EMBL/GenBank/DDBJ databases">
        <title>Draft genomes of female and male turbot (Scophthalmus maximus).</title>
        <authorList>
            <person name="Xu H."/>
            <person name="Xu X.-W."/>
            <person name="Shao C."/>
            <person name="Chen S."/>
        </authorList>
    </citation>
    <scope>NUCLEOTIDE SEQUENCE [LARGE SCALE GENOMIC DNA]</scope>
    <source>
        <strain evidence="1">Ysfricsl-2016a</strain>
        <tissue evidence="1">Blood</tissue>
    </source>
</reference>
<evidence type="ECO:0000313" key="1">
    <source>
        <dbReference type="EMBL" id="KAF0036687.1"/>
    </source>
</evidence>